<organism evidence="7 8">
    <name type="scientific">Solanum tuberosum</name>
    <name type="common">Potato</name>
    <dbReference type="NCBI Taxonomy" id="4113"/>
    <lineage>
        <taxon>Eukaryota</taxon>
        <taxon>Viridiplantae</taxon>
        <taxon>Streptophyta</taxon>
        <taxon>Embryophyta</taxon>
        <taxon>Tracheophyta</taxon>
        <taxon>Spermatophyta</taxon>
        <taxon>Magnoliopsida</taxon>
        <taxon>eudicotyledons</taxon>
        <taxon>Gunneridae</taxon>
        <taxon>Pentapetalae</taxon>
        <taxon>asterids</taxon>
        <taxon>lamiids</taxon>
        <taxon>Solanales</taxon>
        <taxon>Solanaceae</taxon>
        <taxon>Solanoideae</taxon>
        <taxon>Solaneae</taxon>
        <taxon>Solanum</taxon>
    </lineage>
</organism>
<evidence type="ECO:0000256" key="5">
    <source>
        <dbReference type="ARBA" id="ARBA00023004"/>
    </source>
</evidence>
<dbReference type="InterPro" id="IPR052306">
    <property type="entry name" value="CYP450_71D"/>
</dbReference>
<dbReference type="PRINTS" id="PR00463">
    <property type="entry name" value="EP450I"/>
</dbReference>
<dbReference type="Gene3D" id="1.10.630.10">
    <property type="entry name" value="Cytochrome P450"/>
    <property type="match status" value="1"/>
</dbReference>
<comment type="similarity">
    <text evidence="1">Belongs to the cytochrome P450 family.</text>
</comment>
<sequence>MFAAGTKTSSTTIDWAMVEMMINLSVLSKVQEEKLLDFILISLENVGKEANINDYNIPLKTKVMANIWAMGRDSKYWTNADSFTPERFEHTYMNFIGNNFEYLPFVSGRRMCPGISFDLANVYFSLAQLLYHFDWKLPSGINPSDLDLTEFAGATCDRESKLYLIATPYQPCQD</sequence>
<protein>
    <recommendedName>
        <fullName evidence="9">Cytochrome P450</fullName>
    </recommendedName>
</protein>
<keyword evidence="8" id="KW-1185">Reference proteome</keyword>
<evidence type="ECO:0000256" key="3">
    <source>
        <dbReference type="ARBA" id="ARBA00022723"/>
    </source>
</evidence>
<keyword evidence="3" id="KW-0479">Metal-binding</keyword>
<keyword evidence="4" id="KW-0560">Oxidoreductase</keyword>
<keyword evidence="2" id="KW-0349">Heme</keyword>
<accession>A0ABQ7WJ15</accession>
<evidence type="ECO:0000256" key="4">
    <source>
        <dbReference type="ARBA" id="ARBA00023002"/>
    </source>
</evidence>
<dbReference type="PANTHER" id="PTHR47953">
    <property type="entry name" value="OS08G0105600 PROTEIN"/>
    <property type="match status" value="1"/>
</dbReference>
<evidence type="ECO:0000313" key="7">
    <source>
        <dbReference type="EMBL" id="KAH0780729.1"/>
    </source>
</evidence>
<keyword evidence="5" id="KW-0408">Iron</keyword>
<comment type="caution">
    <text evidence="7">The sequence shown here is derived from an EMBL/GenBank/DDBJ whole genome shotgun (WGS) entry which is preliminary data.</text>
</comment>
<dbReference type="PRINTS" id="PR00385">
    <property type="entry name" value="P450"/>
</dbReference>
<gene>
    <name evidence="7" type="ORF">KY290_000327</name>
</gene>
<evidence type="ECO:0000256" key="1">
    <source>
        <dbReference type="ARBA" id="ARBA00010617"/>
    </source>
</evidence>
<name>A0ABQ7WJ15_SOLTU</name>
<dbReference type="InterPro" id="IPR036396">
    <property type="entry name" value="Cyt_P450_sf"/>
</dbReference>
<evidence type="ECO:0008006" key="9">
    <source>
        <dbReference type="Google" id="ProtNLM"/>
    </source>
</evidence>
<dbReference type="Proteomes" id="UP000826656">
    <property type="component" value="Unassembled WGS sequence"/>
</dbReference>
<proteinExistence type="inferred from homology"/>
<evidence type="ECO:0000256" key="2">
    <source>
        <dbReference type="ARBA" id="ARBA00022617"/>
    </source>
</evidence>
<dbReference type="InterPro" id="IPR001128">
    <property type="entry name" value="Cyt_P450"/>
</dbReference>
<keyword evidence="6" id="KW-0503">Monooxygenase</keyword>
<dbReference type="InterPro" id="IPR002401">
    <property type="entry name" value="Cyt_P450_E_grp-I"/>
</dbReference>
<dbReference type="EMBL" id="JAIVGD010000001">
    <property type="protein sequence ID" value="KAH0780729.1"/>
    <property type="molecule type" value="Genomic_DNA"/>
</dbReference>
<dbReference type="Pfam" id="PF00067">
    <property type="entry name" value="p450"/>
    <property type="match status" value="2"/>
</dbReference>
<dbReference type="SUPFAM" id="SSF48264">
    <property type="entry name" value="Cytochrome P450"/>
    <property type="match status" value="1"/>
</dbReference>
<evidence type="ECO:0000256" key="6">
    <source>
        <dbReference type="ARBA" id="ARBA00023033"/>
    </source>
</evidence>
<dbReference type="PANTHER" id="PTHR47953:SF16">
    <property type="entry name" value="CYTOCHROME P450 71D8"/>
    <property type="match status" value="1"/>
</dbReference>
<reference evidence="7 8" key="1">
    <citation type="journal article" date="2021" name="bioRxiv">
        <title>Chromosome-scale and haplotype-resolved genome assembly of a tetraploid potato cultivar.</title>
        <authorList>
            <person name="Sun H."/>
            <person name="Jiao W.-B."/>
            <person name="Krause K."/>
            <person name="Campoy J.A."/>
            <person name="Goel M."/>
            <person name="Folz-Donahue K."/>
            <person name="Kukat C."/>
            <person name="Huettel B."/>
            <person name="Schneeberger K."/>
        </authorList>
    </citation>
    <scope>NUCLEOTIDE SEQUENCE [LARGE SCALE GENOMIC DNA]</scope>
    <source>
        <strain evidence="7">SolTubOtavaFocal</strain>
        <tissue evidence="7">Leaves</tissue>
    </source>
</reference>
<evidence type="ECO:0000313" key="8">
    <source>
        <dbReference type="Proteomes" id="UP000826656"/>
    </source>
</evidence>